<dbReference type="Gene3D" id="3.20.20.140">
    <property type="entry name" value="Metal-dependent hydrolases"/>
    <property type="match status" value="1"/>
</dbReference>
<sequence>MRTRTIARHFTLEDRAVDAWPLLPFDLAPGERALEVVLDVDRTRGVVDLGCVGPGDDGAPTAWRGWSGAARDRFAITADDATPGYLPGELAPGEWAVVLGLHHLPAEGLDVTVTVTTGGSPAIEREPSAPRPEAAPRGSARGLPAADGWRWVAADLHAHTLHSDGALSVRQLAALAAREGLDVLAITDHNTTSHHRHLPRAGAEYGVHLLPGQEVTTPRGHANAFGDIGWIDFREPADTWFRTAAERGGVASVNHPLAADRAWQHPLALPPDCMEIFHSTWLADRASTAPWALWPRWPCSVPIGGSDFHRPGDRLARPTTWLAVPDGELTDAAVIDALRSGRTAVSLGVRDAVLLRVGDELRAVGADGATLVDADGHTRVLHGDHVRLRADATAAVAGVPGAGWGPYRLETADREILAITP</sequence>
<evidence type="ECO:0000313" key="3">
    <source>
        <dbReference type="EMBL" id="MFC4555709.1"/>
    </source>
</evidence>
<evidence type="ECO:0000313" key="4">
    <source>
        <dbReference type="Proteomes" id="UP001595955"/>
    </source>
</evidence>
<dbReference type="Pfam" id="PF02811">
    <property type="entry name" value="PHP"/>
    <property type="match status" value="1"/>
</dbReference>
<dbReference type="NCBIfam" id="NF038032">
    <property type="entry name" value="CehA_McbA_metalo"/>
    <property type="match status" value="1"/>
</dbReference>
<name>A0ABV9DD37_9MICO</name>
<dbReference type="Proteomes" id="UP001595955">
    <property type="component" value="Unassembled WGS sequence"/>
</dbReference>
<dbReference type="PANTHER" id="PTHR42924:SF3">
    <property type="entry name" value="POLYMERASE_HISTIDINOL PHOSPHATASE N-TERMINAL DOMAIN-CONTAINING PROTEIN"/>
    <property type="match status" value="1"/>
</dbReference>
<organism evidence="3 4">
    <name type="scientific">Georgenia faecalis</name>
    <dbReference type="NCBI Taxonomy" id="2483799"/>
    <lineage>
        <taxon>Bacteria</taxon>
        <taxon>Bacillati</taxon>
        <taxon>Actinomycetota</taxon>
        <taxon>Actinomycetes</taxon>
        <taxon>Micrococcales</taxon>
        <taxon>Bogoriellaceae</taxon>
        <taxon>Georgenia</taxon>
    </lineage>
</organism>
<dbReference type="InterPro" id="IPR016195">
    <property type="entry name" value="Pol/histidinol_Pase-like"/>
</dbReference>
<dbReference type="RefSeq" id="WP_222928706.1">
    <property type="nucleotide sequence ID" value="NZ_CP033325.1"/>
</dbReference>
<accession>A0ABV9DD37</accession>
<feature type="compositionally biased region" description="Low complexity" evidence="1">
    <location>
        <begin position="131"/>
        <end position="142"/>
    </location>
</feature>
<dbReference type="InterPro" id="IPR052018">
    <property type="entry name" value="PHP_domain"/>
</dbReference>
<dbReference type="EMBL" id="JBHSGF010000007">
    <property type="protein sequence ID" value="MFC4555709.1"/>
    <property type="molecule type" value="Genomic_DNA"/>
</dbReference>
<reference evidence="4" key="1">
    <citation type="journal article" date="2019" name="Int. J. Syst. Evol. Microbiol.">
        <title>The Global Catalogue of Microorganisms (GCM) 10K type strain sequencing project: providing services to taxonomists for standard genome sequencing and annotation.</title>
        <authorList>
            <consortium name="The Broad Institute Genomics Platform"/>
            <consortium name="The Broad Institute Genome Sequencing Center for Infectious Disease"/>
            <person name="Wu L."/>
            <person name="Ma J."/>
        </authorList>
    </citation>
    <scope>NUCLEOTIDE SEQUENCE [LARGE SCALE GENOMIC DNA]</scope>
    <source>
        <strain evidence="4">JCM 3369</strain>
    </source>
</reference>
<dbReference type="InterPro" id="IPR003141">
    <property type="entry name" value="Pol/His_phosphatase_N"/>
</dbReference>
<comment type="caution">
    <text evidence="3">The sequence shown here is derived from an EMBL/GenBank/DDBJ whole genome shotgun (WGS) entry which is preliminary data.</text>
</comment>
<dbReference type="SUPFAM" id="SSF89550">
    <property type="entry name" value="PHP domain-like"/>
    <property type="match status" value="1"/>
</dbReference>
<keyword evidence="4" id="KW-1185">Reference proteome</keyword>
<feature type="domain" description="Polymerase/histidinol phosphatase N-terminal" evidence="2">
    <location>
        <begin position="154"/>
        <end position="219"/>
    </location>
</feature>
<gene>
    <name evidence="3" type="ORF">ACFO3F_10670</name>
</gene>
<protein>
    <submittedName>
        <fullName evidence="3">CehA/McbA family metallohydrolase</fullName>
    </submittedName>
</protein>
<dbReference type="PANTHER" id="PTHR42924">
    <property type="entry name" value="EXONUCLEASE"/>
    <property type="match status" value="1"/>
</dbReference>
<proteinExistence type="predicted"/>
<dbReference type="InterPro" id="IPR004013">
    <property type="entry name" value="PHP_dom"/>
</dbReference>
<evidence type="ECO:0000256" key="1">
    <source>
        <dbReference type="SAM" id="MobiDB-lite"/>
    </source>
</evidence>
<evidence type="ECO:0000259" key="2">
    <source>
        <dbReference type="SMART" id="SM00481"/>
    </source>
</evidence>
<feature type="region of interest" description="Disordered" evidence="1">
    <location>
        <begin position="118"/>
        <end position="142"/>
    </location>
</feature>
<dbReference type="SMART" id="SM00481">
    <property type="entry name" value="POLIIIAc"/>
    <property type="match status" value="1"/>
</dbReference>